<accession>A0A915LAT9</accession>
<keyword evidence="1" id="KW-1185">Reference proteome</keyword>
<name>A0A915LAT9_ROMCU</name>
<evidence type="ECO:0000313" key="2">
    <source>
        <dbReference type="WBParaSite" id="nRc.2.0.1.t48204-RA"/>
    </source>
</evidence>
<protein>
    <submittedName>
        <fullName evidence="2">Uncharacterized protein</fullName>
    </submittedName>
</protein>
<sequence length="89" mass="10348">MVVITKELCEDSAVLILIYNMKNDMKLVLNPTDIKFSLMMISNVFRYRLYGFKIHPTAYQLQYQAAQTYKQPLRSLNAPSYSPAKVCQH</sequence>
<reference evidence="2" key="1">
    <citation type="submission" date="2022-11" db="UniProtKB">
        <authorList>
            <consortium name="WormBaseParasite"/>
        </authorList>
    </citation>
    <scope>IDENTIFICATION</scope>
</reference>
<organism evidence="1 2">
    <name type="scientific">Romanomermis culicivorax</name>
    <name type="common">Nematode worm</name>
    <dbReference type="NCBI Taxonomy" id="13658"/>
    <lineage>
        <taxon>Eukaryota</taxon>
        <taxon>Metazoa</taxon>
        <taxon>Ecdysozoa</taxon>
        <taxon>Nematoda</taxon>
        <taxon>Enoplea</taxon>
        <taxon>Dorylaimia</taxon>
        <taxon>Mermithida</taxon>
        <taxon>Mermithoidea</taxon>
        <taxon>Mermithidae</taxon>
        <taxon>Romanomermis</taxon>
    </lineage>
</organism>
<proteinExistence type="predicted"/>
<dbReference type="AlphaFoldDB" id="A0A915LAT9"/>
<evidence type="ECO:0000313" key="1">
    <source>
        <dbReference type="Proteomes" id="UP000887565"/>
    </source>
</evidence>
<dbReference type="WBParaSite" id="nRc.2.0.1.t48204-RA">
    <property type="protein sequence ID" value="nRc.2.0.1.t48204-RA"/>
    <property type="gene ID" value="nRc.2.0.1.g48204"/>
</dbReference>
<dbReference type="Proteomes" id="UP000887565">
    <property type="component" value="Unplaced"/>
</dbReference>